<gene>
    <name evidence="1" type="ORF">DSAG12_04285</name>
</gene>
<evidence type="ECO:0000313" key="2">
    <source>
        <dbReference type="Proteomes" id="UP000321408"/>
    </source>
</evidence>
<reference evidence="1 2" key="2">
    <citation type="journal article" date="2024" name="Int. J. Syst. Evol. Microbiol.">
        <title>Promethearchaeum syntrophicum gen. nov., sp. nov., an anaerobic, obligately syntrophic archaeon, the first isolate of the lineage 'Asgard' archaea, and proposal of the new archaeal phylum Promethearchaeota phyl. nov. and kingdom Promethearchaeati regn. nov.</title>
        <authorList>
            <person name="Imachi H."/>
            <person name="Nobu M.K."/>
            <person name="Kato S."/>
            <person name="Takaki Y."/>
            <person name="Miyazaki M."/>
            <person name="Miyata M."/>
            <person name="Ogawara M."/>
            <person name="Saito Y."/>
            <person name="Sakai S."/>
            <person name="Tahara Y.O."/>
            <person name="Takano Y."/>
            <person name="Tasumi E."/>
            <person name="Uematsu K."/>
            <person name="Yoshimura T."/>
            <person name="Itoh T."/>
            <person name="Ohkuma M."/>
            <person name="Takai K."/>
        </authorList>
    </citation>
    <scope>NUCLEOTIDE SEQUENCE [LARGE SCALE GENOMIC DNA]</scope>
    <source>
        <strain evidence="1 2">MK-D1</strain>
    </source>
</reference>
<evidence type="ECO:0000313" key="1">
    <source>
        <dbReference type="EMBL" id="XDF89288.1"/>
    </source>
</evidence>
<accession>A0AC61ZU03</accession>
<organism evidence="1 2">
    <name type="scientific">Promethearchaeum syntrophicum</name>
    <dbReference type="NCBI Taxonomy" id="2594042"/>
    <lineage>
        <taxon>Archaea</taxon>
        <taxon>Promethearchaeati</taxon>
        <taxon>Promethearchaeota</taxon>
        <taxon>Promethearchaeia</taxon>
        <taxon>Promethearchaeales</taxon>
        <taxon>Promethearchaeaceae</taxon>
        <taxon>Promethearchaeum</taxon>
    </lineage>
</organism>
<name>A0AC61ZU03_9ARCH</name>
<proteinExistence type="predicted"/>
<sequence length="43" mass="4738">MVKKQSMSKKASKRIQSAQDRKGSKGDQGFKARAQRAASKNSK</sequence>
<protein>
    <submittedName>
        <fullName evidence="1">Uncharacterized protein</fullName>
    </submittedName>
</protein>
<keyword evidence="2" id="KW-1185">Reference proteome</keyword>
<dbReference type="Proteomes" id="UP000321408">
    <property type="component" value="Chromosome"/>
</dbReference>
<reference evidence="1 2" key="1">
    <citation type="journal article" date="2020" name="Nature">
        <title>Isolation of an archaeon at the prokaryote-eukaryote interface.</title>
        <authorList>
            <person name="Imachi H."/>
            <person name="Nobu M.K."/>
            <person name="Nakahara N."/>
            <person name="Morono Y."/>
            <person name="Ogawara M."/>
            <person name="Takaki Y."/>
            <person name="Takano Y."/>
            <person name="Uematsu K."/>
            <person name="Ikuta T."/>
            <person name="Ito M."/>
            <person name="Matsui Y."/>
            <person name="Miyazaki M."/>
            <person name="Murata K."/>
            <person name="Saito Y."/>
            <person name="Sakai S."/>
            <person name="Song C."/>
            <person name="Tasumi E."/>
            <person name="Yamanaka Y."/>
            <person name="Yamaguchi T."/>
            <person name="Kamagata Y."/>
            <person name="Tamaki H."/>
            <person name="Takai K."/>
        </authorList>
    </citation>
    <scope>NUCLEOTIDE SEQUENCE [LARGE SCALE GENOMIC DNA]</scope>
    <source>
        <strain evidence="1 2">MK-D1</strain>
    </source>
</reference>
<dbReference type="EMBL" id="CP042905">
    <property type="protein sequence ID" value="XDF89288.1"/>
    <property type="molecule type" value="Genomic_DNA"/>
</dbReference>